<dbReference type="EMBL" id="JH370132">
    <property type="protein sequence ID" value="ELA42424.1"/>
    <property type="molecule type" value="Genomic_DNA"/>
</dbReference>
<dbReference type="CDD" id="cd05398">
    <property type="entry name" value="NT_ClassII-CCAase"/>
    <property type="match status" value="1"/>
</dbReference>
<dbReference type="InterPro" id="IPR002646">
    <property type="entry name" value="PolA_pol_head_dom"/>
</dbReference>
<gene>
    <name evidence="6" type="ORF">VICG_00523</name>
</gene>
<keyword evidence="2 4" id="KW-0808">Transferase</keyword>
<dbReference type="GO" id="GO:0052929">
    <property type="term" value="F:ATP:3'-cytidine-cytidine-tRNA adenylyltransferase activity"/>
    <property type="evidence" value="ECO:0007669"/>
    <property type="project" value="TreeGrafter"/>
</dbReference>
<evidence type="ECO:0000256" key="2">
    <source>
        <dbReference type="ARBA" id="ARBA00022679"/>
    </source>
</evidence>
<name>L2GP62_VITCO</name>
<reference evidence="7" key="1">
    <citation type="submission" date="2011-05" db="EMBL/GenBank/DDBJ databases">
        <title>The genome sequence of Vittaforma corneae strain ATCC 50505.</title>
        <authorList>
            <consortium name="The Broad Institute Genome Sequencing Platform"/>
            <person name="Cuomo C."/>
            <person name="Didier E."/>
            <person name="Bowers L."/>
            <person name="Young S.K."/>
            <person name="Zeng Q."/>
            <person name="Gargeya S."/>
            <person name="Fitzgerald M."/>
            <person name="Haas B."/>
            <person name="Abouelleil A."/>
            <person name="Alvarado L."/>
            <person name="Arachchi H.M."/>
            <person name="Berlin A."/>
            <person name="Chapman S.B."/>
            <person name="Gearin G."/>
            <person name="Goldberg J."/>
            <person name="Griggs A."/>
            <person name="Gujja S."/>
            <person name="Hansen M."/>
            <person name="Heiman D."/>
            <person name="Howarth C."/>
            <person name="Larimer J."/>
            <person name="Lui A."/>
            <person name="MacDonald P.J.P."/>
            <person name="McCowen C."/>
            <person name="Montmayeur A."/>
            <person name="Murphy C."/>
            <person name="Neiman D."/>
            <person name="Pearson M."/>
            <person name="Priest M."/>
            <person name="Roberts A."/>
            <person name="Saif S."/>
            <person name="Shea T."/>
            <person name="Sisk P."/>
            <person name="Stolte C."/>
            <person name="Sykes S."/>
            <person name="Wortman J."/>
            <person name="Nusbaum C."/>
            <person name="Birren B."/>
        </authorList>
    </citation>
    <scope>NUCLEOTIDE SEQUENCE [LARGE SCALE GENOMIC DNA]</scope>
    <source>
        <strain evidence="7">ATCC 50505</strain>
    </source>
</reference>
<dbReference type="HOGENOM" id="CLU_019592_0_1_1"/>
<evidence type="ECO:0000313" key="6">
    <source>
        <dbReference type="EMBL" id="ELA42424.1"/>
    </source>
</evidence>
<dbReference type="PANTHER" id="PTHR13734:SF5">
    <property type="entry name" value="CCA TRNA NUCLEOTIDYLTRANSFERASE, MITOCHONDRIAL"/>
    <property type="match status" value="1"/>
</dbReference>
<dbReference type="GO" id="GO:0001680">
    <property type="term" value="P:tRNA 3'-terminal CCA addition"/>
    <property type="evidence" value="ECO:0007669"/>
    <property type="project" value="TreeGrafter"/>
</dbReference>
<dbReference type="SUPFAM" id="SSF81891">
    <property type="entry name" value="Poly A polymerase C-terminal region-like"/>
    <property type="match status" value="1"/>
</dbReference>
<dbReference type="AlphaFoldDB" id="L2GP62"/>
<evidence type="ECO:0000256" key="1">
    <source>
        <dbReference type="ARBA" id="ARBA00007265"/>
    </source>
</evidence>
<dbReference type="GO" id="GO:0003723">
    <property type="term" value="F:RNA binding"/>
    <property type="evidence" value="ECO:0007669"/>
    <property type="project" value="UniProtKB-KW"/>
</dbReference>
<dbReference type="VEuPathDB" id="MicrosporidiaDB:VICG_00523"/>
<proteinExistence type="inferred from homology"/>
<dbReference type="GO" id="GO:0052927">
    <property type="term" value="F:CC tRNA cytidylyltransferase activity"/>
    <property type="evidence" value="ECO:0007669"/>
    <property type="project" value="TreeGrafter"/>
</dbReference>
<dbReference type="OrthoDB" id="445712at2759"/>
<evidence type="ECO:0000259" key="5">
    <source>
        <dbReference type="Pfam" id="PF01743"/>
    </source>
</evidence>
<dbReference type="Pfam" id="PF01743">
    <property type="entry name" value="PolyA_pol"/>
    <property type="match status" value="1"/>
</dbReference>
<comment type="similarity">
    <text evidence="1 4">Belongs to the tRNA nucleotidyltransferase/poly(A) polymerase family.</text>
</comment>
<dbReference type="Proteomes" id="UP000011082">
    <property type="component" value="Unassembled WGS sequence"/>
</dbReference>
<dbReference type="PANTHER" id="PTHR13734">
    <property type="entry name" value="TRNA-NUCLEOTIDYLTRANSFERASE"/>
    <property type="match status" value="1"/>
</dbReference>
<sequence length="452" mass="52486">MIKFCEQEEAICKLIRDHALSLNPAATPRLAGGFVRDKIMEVVCHDIDVALDNISGLLFATGLANKLVNHPTVYKILANPEKSKHLETAVLNLYGYSIDFVHLRSESYTQTRIPTIQKGTPEEDAFRRDITINSLFYNLITGEIEDFTGRGIHDIHNKVIDTPLDPRTTLLDDPLRILRIFRFKSKLGFKISKRIYDALEDRSLGLALEKKVSNERNGIEIMKMLQYENGEDGLIEIINNELVFSVFKPKTSIEIDKSKALEYSRNLRDVLNRLSDGPYLRKLTKKTVDSSLLKLYLVLQYFLNIKISHNQKDEFMNTIVMKDSLKTKKEIFSAVRSIEERIEQLLMNKTSDVVRIVVECKEYWLEVLTILLLKLNEQQYYDMICNIFDQNYHESYLETPLVNGDYLVSLNTDPKDFKHILFECFVLQIKNPDLLRDEIYSRYKAMHTSRVK</sequence>
<dbReference type="Gene3D" id="1.10.3090.10">
    <property type="entry name" value="cca-adding enzyme, domain 2"/>
    <property type="match status" value="1"/>
</dbReference>
<protein>
    <recommendedName>
        <fullName evidence="5">Poly A polymerase head domain-containing protein</fullName>
    </recommendedName>
</protein>
<dbReference type="InParanoid" id="L2GP62"/>
<dbReference type="FunCoup" id="L2GP62">
    <property type="interactions" value="202"/>
</dbReference>
<keyword evidence="3 4" id="KW-0694">RNA-binding</keyword>
<dbReference type="STRING" id="993615.L2GP62"/>
<accession>L2GP62</accession>
<organism evidence="6 7">
    <name type="scientific">Vittaforma corneae (strain ATCC 50505)</name>
    <name type="common">Microsporidian parasite</name>
    <name type="synonym">Nosema corneum</name>
    <dbReference type="NCBI Taxonomy" id="993615"/>
    <lineage>
        <taxon>Eukaryota</taxon>
        <taxon>Fungi</taxon>
        <taxon>Fungi incertae sedis</taxon>
        <taxon>Microsporidia</taxon>
        <taxon>Nosematidae</taxon>
        <taxon>Vittaforma</taxon>
    </lineage>
</organism>
<feature type="domain" description="Poly A polymerase head" evidence="5">
    <location>
        <begin position="29"/>
        <end position="160"/>
    </location>
</feature>
<evidence type="ECO:0000256" key="4">
    <source>
        <dbReference type="RuleBase" id="RU003953"/>
    </source>
</evidence>
<evidence type="ECO:0000313" key="7">
    <source>
        <dbReference type="Proteomes" id="UP000011082"/>
    </source>
</evidence>
<keyword evidence="7" id="KW-1185">Reference proteome</keyword>
<dbReference type="RefSeq" id="XP_007603975.1">
    <property type="nucleotide sequence ID" value="XM_007603913.1"/>
</dbReference>
<dbReference type="Gene3D" id="3.30.460.10">
    <property type="entry name" value="Beta Polymerase, domain 2"/>
    <property type="match status" value="1"/>
</dbReference>
<dbReference type="SUPFAM" id="SSF81301">
    <property type="entry name" value="Nucleotidyltransferase"/>
    <property type="match status" value="1"/>
</dbReference>
<dbReference type="GeneID" id="19881240"/>
<dbReference type="InterPro" id="IPR043519">
    <property type="entry name" value="NT_sf"/>
</dbReference>
<evidence type="ECO:0000256" key="3">
    <source>
        <dbReference type="ARBA" id="ARBA00022884"/>
    </source>
</evidence>